<protein>
    <submittedName>
        <fullName evidence="2">NAD(P)-dependent dehydrogenase (Short-subunit alcohol dehydrogenase family)</fullName>
    </submittedName>
</protein>
<dbReference type="Pfam" id="PF13561">
    <property type="entry name" value="adh_short_C2"/>
    <property type="match status" value="1"/>
</dbReference>
<sequence>MSSPNSMAGKVAFITGGGTGIGAAVAAQFVAAGGRVVLMGRRLAQLEAVASKLGGLAVAGDAANTADVQRALAAARERFGGVDVLVANAGGHGVGDALATDDASWALSTRLNLDTAFVCARELLPELIARRGNIVVLSSLAGHFAGPGVVGYVTMKHALIGLVRSLARDYGQQGVRVNAVCPGWVRTEMADEQMQVLVDKYRLPDTDAAYDLVTRDVPMGRAASPDDVANAVLFLASPLAAMVSGSSLMVDGGASAVDLPTIAFAHDA</sequence>
<evidence type="ECO:0000313" key="2">
    <source>
        <dbReference type="EMBL" id="MDP9922158.1"/>
    </source>
</evidence>
<reference evidence="2" key="1">
    <citation type="submission" date="2023-07" db="EMBL/GenBank/DDBJ databases">
        <title>Sorghum-associated microbial communities from plants grown in Nebraska, USA.</title>
        <authorList>
            <person name="Schachtman D."/>
        </authorList>
    </citation>
    <scope>NUCLEOTIDE SEQUENCE</scope>
    <source>
        <strain evidence="2">DS2795</strain>
    </source>
</reference>
<dbReference type="InterPro" id="IPR036291">
    <property type="entry name" value="NAD(P)-bd_dom_sf"/>
</dbReference>
<dbReference type="InterPro" id="IPR002347">
    <property type="entry name" value="SDR_fam"/>
</dbReference>
<accession>A0AAW8DRU0</accession>
<evidence type="ECO:0000256" key="1">
    <source>
        <dbReference type="ARBA" id="ARBA00006484"/>
    </source>
</evidence>
<proteinExistence type="inferred from homology"/>
<dbReference type="Gene3D" id="3.40.50.720">
    <property type="entry name" value="NAD(P)-binding Rossmann-like Domain"/>
    <property type="match status" value="1"/>
</dbReference>
<dbReference type="PANTHER" id="PTHR42879">
    <property type="entry name" value="3-OXOACYL-(ACYL-CARRIER-PROTEIN) REDUCTASE"/>
    <property type="match status" value="1"/>
</dbReference>
<comment type="similarity">
    <text evidence="1">Belongs to the short-chain dehydrogenases/reductases (SDR) family.</text>
</comment>
<name>A0AAW8DRU0_9BURK</name>
<dbReference type="FunFam" id="3.40.50.720:FF:000084">
    <property type="entry name" value="Short-chain dehydrogenase reductase"/>
    <property type="match status" value="1"/>
</dbReference>
<comment type="caution">
    <text evidence="2">The sequence shown here is derived from an EMBL/GenBank/DDBJ whole genome shotgun (WGS) entry which is preliminary data.</text>
</comment>
<dbReference type="SUPFAM" id="SSF51735">
    <property type="entry name" value="NAD(P)-binding Rossmann-fold domains"/>
    <property type="match status" value="1"/>
</dbReference>
<dbReference type="RefSeq" id="WP_307636016.1">
    <property type="nucleotide sequence ID" value="NZ_JAUSRR010000002.1"/>
</dbReference>
<dbReference type="EMBL" id="JAUSRR010000002">
    <property type="protein sequence ID" value="MDP9922158.1"/>
    <property type="molecule type" value="Genomic_DNA"/>
</dbReference>
<dbReference type="PRINTS" id="PR00080">
    <property type="entry name" value="SDRFAMILY"/>
</dbReference>
<evidence type="ECO:0000313" key="3">
    <source>
        <dbReference type="Proteomes" id="UP001244295"/>
    </source>
</evidence>
<dbReference type="PRINTS" id="PR00081">
    <property type="entry name" value="GDHRDH"/>
</dbReference>
<dbReference type="AlphaFoldDB" id="A0AAW8DRU0"/>
<dbReference type="InterPro" id="IPR050259">
    <property type="entry name" value="SDR"/>
</dbReference>
<dbReference type="Proteomes" id="UP001244295">
    <property type="component" value="Unassembled WGS sequence"/>
</dbReference>
<dbReference type="CDD" id="cd05233">
    <property type="entry name" value="SDR_c"/>
    <property type="match status" value="1"/>
</dbReference>
<gene>
    <name evidence="2" type="ORF">J2W25_001173</name>
</gene>
<organism evidence="2 3">
    <name type="scientific">Variovorax boronicumulans</name>
    <dbReference type="NCBI Taxonomy" id="436515"/>
    <lineage>
        <taxon>Bacteria</taxon>
        <taxon>Pseudomonadati</taxon>
        <taxon>Pseudomonadota</taxon>
        <taxon>Betaproteobacteria</taxon>
        <taxon>Burkholderiales</taxon>
        <taxon>Comamonadaceae</taxon>
        <taxon>Variovorax</taxon>
    </lineage>
</organism>
<dbReference type="PANTHER" id="PTHR42879:SF2">
    <property type="entry name" value="3-OXOACYL-[ACYL-CARRIER-PROTEIN] REDUCTASE FABG"/>
    <property type="match status" value="1"/>
</dbReference>